<dbReference type="InterPro" id="IPR008271">
    <property type="entry name" value="Ser/Thr_kinase_AS"/>
</dbReference>
<feature type="compositionally biased region" description="Basic residues" evidence="1">
    <location>
        <begin position="37"/>
        <end position="50"/>
    </location>
</feature>
<dbReference type="OrthoDB" id="194690at2759"/>
<keyword evidence="4" id="KW-1185">Reference proteome</keyword>
<dbReference type="InterPro" id="IPR000719">
    <property type="entry name" value="Prot_kinase_dom"/>
</dbReference>
<evidence type="ECO:0000256" key="1">
    <source>
        <dbReference type="SAM" id="MobiDB-lite"/>
    </source>
</evidence>
<dbReference type="InterPro" id="IPR011009">
    <property type="entry name" value="Kinase-like_dom_sf"/>
</dbReference>
<sequence length="583" mass="63657">MGRSAMEASPAMGVAKTRRACMSPVSSDDEFDFEPRKRARSTKPPAKAKRATMASTTSKRKKKAKDTKDGPPKFVAYLVEALKESVQAKLSFVYGFGLGTIVPVPEWPASETHELATWLEGLGFTSRTTKNTTVYRMTNQKAATLFKQWNPTVESDTLPASTKSYLHDIPLPLDGSLEFATAKPEPAPTPIPVMAPAVVAAAGPRWAASPILPDRLAHHRLSVEPSPIHKLSPQLGGDEHSLDVSFDDGDSVVVTKRMSFELFSPAPKKAAKGAISPIREEPSTDASLPSAFLRVGVPDTPLRRQLAATDVSALDLSRDDVVVQAKRARNHRRRLSRLDRVGRRTSFFAPSVHVAPQAVLPDTVATLVLSSGFLPVSPELHCVSKHWRKTCIEVDAWTRADYHAQPKRQGSLVEAFPSGSFLADGAYKRVYRVHDAASGADEAMSVMDIRSLEELGNEHIVRQEIAHSLLVSTLVASGKCPNFVRIHDVFLHGSPPTQWGASSPATDGLFQYVRMELCDGGNVEDHLRAGGALAVSDVVGYFFQMCFALYTGRIEHALRHYDIKLLNFFVQSHSAGAVSYAFN</sequence>
<evidence type="ECO:0000313" key="3">
    <source>
        <dbReference type="EMBL" id="OQR80666.1"/>
    </source>
</evidence>
<feature type="domain" description="Protein kinase" evidence="2">
    <location>
        <begin position="416"/>
        <end position="583"/>
    </location>
</feature>
<dbReference type="Proteomes" id="UP000243579">
    <property type="component" value="Unassembled WGS sequence"/>
</dbReference>
<dbReference type="PROSITE" id="PS50011">
    <property type="entry name" value="PROTEIN_KINASE_DOM"/>
    <property type="match status" value="1"/>
</dbReference>
<dbReference type="GO" id="GO:0005524">
    <property type="term" value="F:ATP binding"/>
    <property type="evidence" value="ECO:0007669"/>
    <property type="project" value="InterPro"/>
</dbReference>
<feature type="region of interest" description="Disordered" evidence="1">
    <location>
        <begin position="1"/>
        <end position="68"/>
    </location>
</feature>
<name>A0A1V9Y4M9_ACHHY</name>
<protein>
    <recommendedName>
        <fullName evidence="2">Protein kinase domain-containing protein</fullName>
    </recommendedName>
</protein>
<dbReference type="AlphaFoldDB" id="A0A1V9Y4M9"/>
<evidence type="ECO:0000313" key="4">
    <source>
        <dbReference type="Proteomes" id="UP000243579"/>
    </source>
</evidence>
<dbReference type="EMBL" id="JNBR01002889">
    <property type="protein sequence ID" value="OQR80666.1"/>
    <property type="molecule type" value="Genomic_DNA"/>
</dbReference>
<feature type="non-terminal residue" evidence="3">
    <location>
        <position position="583"/>
    </location>
</feature>
<comment type="caution">
    <text evidence="3">The sequence shown here is derived from an EMBL/GenBank/DDBJ whole genome shotgun (WGS) entry which is preliminary data.</text>
</comment>
<dbReference type="Gene3D" id="1.10.510.10">
    <property type="entry name" value="Transferase(Phosphotransferase) domain 1"/>
    <property type="match status" value="1"/>
</dbReference>
<gene>
    <name evidence="3" type="ORF">ACHHYP_17344</name>
</gene>
<dbReference type="PROSITE" id="PS00108">
    <property type="entry name" value="PROTEIN_KINASE_ST"/>
    <property type="match status" value="1"/>
</dbReference>
<evidence type="ECO:0000259" key="2">
    <source>
        <dbReference type="PROSITE" id="PS50011"/>
    </source>
</evidence>
<organism evidence="3 4">
    <name type="scientific">Achlya hypogyna</name>
    <name type="common">Oomycete</name>
    <name type="synonym">Protoachlya hypogyna</name>
    <dbReference type="NCBI Taxonomy" id="1202772"/>
    <lineage>
        <taxon>Eukaryota</taxon>
        <taxon>Sar</taxon>
        <taxon>Stramenopiles</taxon>
        <taxon>Oomycota</taxon>
        <taxon>Saprolegniomycetes</taxon>
        <taxon>Saprolegniales</taxon>
        <taxon>Achlyaceae</taxon>
        <taxon>Achlya</taxon>
    </lineage>
</organism>
<accession>A0A1V9Y4M9</accession>
<reference evidence="3 4" key="1">
    <citation type="journal article" date="2014" name="Genome Biol. Evol.">
        <title>The secreted proteins of Achlya hypogyna and Thraustotheca clavata identify the ancestral oomycete secretome and reveal gene acquisitions by horizontal gene transfer.</title>
        <authorList>
            <person name="Misner I."/>
            <person name="Blouin N."/>
            <person name="Leonard G."/>
            <person name="Richards T.A."/>
            <person name="Lane C.E."/>
        </authorList>
    </citation>
    <scope>NUCLEOTIDE SEQUENCE [LARGE SCALE GENOMIC DNA]</scope>
    <source>
        <strain evidence="3 4">ATCC 48635</strain>
    </source>
</reference>
<dbReference type="GO" id="GO:0004672">
    <property type="term" value="F:protein kinase activity"/>
    <property type="evidence" value="ECO:0007669"/>
    <property type="project" value="InterPro"/>
</dbReference>
<proteinExistence type="predicted"/>
<dbReference type="SUPFAM" id="SSF56112">
    <property type="entry name" value="Protein kinase-like (PK-like)"/>
    <property type="match status" value="1"/>
</dbReference>